<accession>A0ABS3BDV9</accession>
<reference evidence="4 5" key="1">
    <citation type="submission" date="2021-02" db="EMBL/GenBank/DDBJ databases">
        <title>PHA producing bacteria isolated from coastal sediment in Guangdong, Shenzhen.</title>
        <authorList>
            <person name="Zheng W."/>
            <person name="Yu S."/>
            <person name="Huang Y."/>
        </authorList>
    </citation>
    <scope>NUCLEOTIDE SEQUENCE [LARGE SCALE GENOMIC DNA]</scope>
    <source>
        <strain evidence="4 5">TN21-5</strain>
    </source>
</reference>
<dbReference type="InterPro" id="IPR006385">
    <property type="entry name" value="HAD_hydro_SerB1"/>
</dbReference>
<dbReference type="PANTHER" id="PTHR43344">
    <property type="entry name" value="PHOSPHOSERINE PHOSPHATASE"/>
    <property type="match status" value="1"/>
</dbReference>
<keyword evidence="1" id="KW-0479">Metal-binding</keyword>
<evidence type="ECO:0000313" key="4">
    <source>
        <dbReference type="EMBL" id="MBN7770011.1"/>
    </source>
</evidence>
<dbReference type="InterPro" id="IPR036412">
    <property type="entry name" value="HAD-like_sf"/>
</dbReference>
<proteinExistence type="predicted"/>
<dbReference type="NCBIfam" id="TIGR01488">
    <property type="entry name" value="HAD-SF-IB"/>
    <property type="match status" value="1"/>
</dbReference>
<keyword evidence="5" id="KW-1185">Reference proteome</keyword>
<protein>
    <submittedName>
        <fullName evidence="4">HAD family hydrolase</fullName>
    </submittedName>
</protein>
<gene>
    <name evidence="4" type="ORF">JYP53_08870</name>
</gene>
<evidence type="ECO:0000256" key="3">
    <source>
        <dbReference type="ARBA" id="ARBA00022842"/>
    </source>
</evidence>
<dbReference type="EMBL" id="JAFKDB010000012">
    <property type="protein sequence ID" value="MBN7770011.1"/>
    <property type="molecule type" value="Genomic_DNA"/>
</dbReference>
<sequence>MLAIFDLDDTLIRGDSANLFTAFLRCQSLQPDPMASARDIAFLQDYQNGTLNLEDYMRVSLAPLRGWNRLKVEDLVTSFIRRVIRPRVCAKMQKRLDWHRQNGHQLLVISATGEHLVRPIAAALGVPEALGVELIWDKSGLTGEIGTRRPYREGKIEALQQWLAAQENHPEATWFYSDSHNDLPLLEWVDYPVAVNPDPTLLARAKAEGWPVMGSARA</sequence>
<dbReference type="CDD" id="cd02612">
    <property type="entry name" value="HAD_PGPPase"/>
    <property type="match status" value="1"/>
</dbReference>
<dbReference type="PANTHER" id="PTHR43344:SF13">
    <property type="entry name" value="PHOSPHATASE RV3661-RELATED"/>
    <property type="match status" value="1"/>
</dbReference>
<dbReference type="Pfam" id="PF12710">
    <property type="entry name" value="HAD"/>
    <property type="match status" value="1"/>
</dbReference>
<comment type="caution">
    <text evidence="4">The sequence shown here is derived from an EMBL/GenBank/DDBJ whole genome shotgun (WGS) entry which is preliminary data.</text>
</comment>
<dbReference type="NCBIfam" id="TIGR01490">
    <property type="entry name" value="HAD-SF-IB-hyp1"/>
    <property type="match status" value="1"/>
</dbReference>
<name>A0ABS3BDV9_9GAMM</name>
<dbReference type="Gene3D" id="3.40.50.1000">
    <property type="entry name" value="HAD superfamily/HAD-like"/>
    <property type="match status" value="1"/>
</dbReference>
<dbReference type="InterPro" id="IPR023214">
    <property type="entry name" value="HAD_sf"/>
</dbReference>
<keyword evidence="3" id="KW-0460">Magnesium</keyword>
<dbReference type="GO" id="GO:0016787">
    <property type="term" value="F:hydrolase activity"/>
    <property type="evidence" value="ECO:0007669"/>
    <property type="project" value="UniProtKB-KW"/>
</dbReference>
<dbReference type="Gene3D" id="1.20.1440.100">
    <property type="entry name" value="SG protein - dephosphorylation function"/>
    <property type="match status" value="1"/>
</dbReference>
<dbReference type="InterPro" id="IPR050582">
    <property type="entry name" value="HAD-like_SerB"/>
</dbReference>
<keyword evidence="2 4" id="KW-0378">Hydrolase</keyword>
<evidence type="ECO:0000313" key="5">
    <source>
        <dbReference type="Proteomes" id="UP000664344"/>
    </source>
</evidence>
<organism evidence="4 5">
    <name type="scientific">Marinobacter daepoensis</name>
    <dbReference type="NCBI Taxonomy" id="262077"/>
    <lineage>
        <taxon>Bacteria</taxon>
        <taxon>Pseudomonadati</taxon>
        <taxon>Pseudomonadota</taxon>
        <taxon>Gammaproteobacteria</taxon>
        <taxon>Pseudomonadales</taxon>
        <taxon>Marinobacteraceae</taxon>
        <taxon>Marinobacter</taxon>
    </lineage>
</organism>
<evidence type="ECO:0000256" key="2">
    <source>
        <dbReference type="ARBA" id="ARBA00022801"/>
    </source>
</evidence>
<dbReference type="RefSeq" id="WP_206557356.1">
    <property type="nucleotide sequence ID" value="NZ_JAFKDB010000012.1"/>
</dbReference>
<dbReference type="SUPFAM" id="SSF56784">
    <property type="entry name" value="HAD-like"/>
    <property type="match status" value="1"/>
</dbReference>
<evidence type="ECO:0000256" key="1">
    <source>
        <dbReference type="ARBA" id="ARBA00022723"/>
    </source>
</evidence>
<dbReference type="Proteomes" id="UP000664344">
    <property type="component" value="Unassembled WGS sequence"/>
</dbReference>